<dbReference type="AlphaFoldDB" id="A0A3B6C075"/>
<dbReference type="Gramene" id="TraesSTA2B03G00831180.1">
    <property type="protein sequence ID" value="TraesSTA2B03G00831180.1"/>
    <property type="gene ID" value="TraesSTA2B03G00831180"/>
</dbReference>
<keyword evidence="2 3" id="KW-0813">Transport</keyword>
<evidence type="ECO:0000313" key="8">
    <source>
        <dbReference type="Proteomes" id="UP000019116"/>
    </source>
</evidence>
<dbReference type="GO" id="GO:0006887">
    <property type="term" value="P:exocytosis"/>
    <property type="evidence" value="ECO:0000318"/>
    <property type="project" value="GO_Central"/>
</dbReference>
<feature type="transmembrane region" description="Helical" evidence="5">
    <location>
        <begin position="20"/>
        <end position="41"/>
    </location>
</feature>
<dbReference type="RefSeq" id="XP_044318948.1">
    <property type="nucleotide sequence ID" value="XM_044463013.1"/>
</dbReference>
<dbReference type="PANTHER" id="PTHR12542">
    <property type="entry name" value="EXOCYST COMPLEX PROTEIN EXO70"/>
    <property type="match status" value="1"/>
</dbReference>
<feature type="transmembrane region" description="Helical" evidence="5">
    <location>
        <begin position="82"/>
        <end position="103"/>
    </location>
</feature>
<dbReference type="InterPro" id="IPR016159">
    <property type="entry name" value="Cullin_repeat-like_dom_sf"/>
</dbReference>
<keyword evidence="5" id="KW-0812">Transmembrane</keyword>
<sequence>MADYAPPPEDQALELGPREPFYAALYLALALPVGLVAWVPAKARAVARWLSGGRLPAPVADGADPIRGDPPRRNPSLLDLDLAQVAAAAAALCVAIVAGIHPIPSLVQRRADSSDSDSSGGDEEEESGHHSDRHVWYPPIQSLETGDRRLFFPGLTASARQLPDARQGDDQLHRLSDVENPLILTPSTERFSGPCGLTNETTRTWVMRLKITTKLVCLCKRQLHQQNQELAEECFAVVAKQSVEQILEVACSFSDASWSDAHISQQLTVFDALVDVLFNIQGLHFSGSGEVADIINKMVNAFKGVIQRTTNSIRSNKESIIHPATFILIQVLEFFNRNRDMIQSILATRGYNTGQCSDMLDCLVSKLKCAEKSFQKKGQRCIFFLNNINYVLQKNCHSGLLPPNVESNLVSLIDQYIMSYLEEYWVPLLRYLDGDSLRKPRRLSLDKFTGEFFTVCDSQMTRKVQTVLKGRLRQAIVDLIVPKYVNFLRALEENPRSWLDRIGREKPMCTAAELGQVIRGLFER</sequence>
<keyword evidence="5" id="KW-0472">Membrane</keyword>
<gene>
    <name evidence="7" type="primary">LOC123040072</name>
</gene>
<name>A0A3B6C075_WHEAT</name>
<dbReference type="GO" id="GO:0000145">
    <property type="term" value="C:exocyst"/>
    <property type="evidence" value="ECO:0000318"/>
    <property type="project" value="GO_Central"/>
</dbReference>
<comment type="similarity">
    <text evidence="1 3">Belongs to the EXO70 family.</text>
</comment>
<evidence type="ECO:0000256" key="4">
    <source>
        <dbReference type="SAM" id="MobiDB-lite"/>
    </source>
</evidence>
<accession>A0A3B6C075</accession>
<dbReference type="OrthoDB" id="642550at2759"/>
<dbReference type="InterPro" id="IPR004140">
    <property type="entry name" value="Exo70"/>
</dbReference>
<dbReference type="Proteomes" id="UP000019116">
    <property type="component" value="Chromosome 2B"/>
</dbReference>
<dbReference type="EnsemblPlants" id="TraesCS2B02G043000.1">
    <property type="protein sequence ID" value="TraesCS2B02G043000.1"/>
    <property type="gene ID" value="TraesCS2B02G043000"/>
</dbReference>
<dbReference type="SUPFAM" id="SSF74788">
    <property type="entry name" value="Cullin repeat-like"/>
    <property type="match status" value="1"/>
</dbReference>
<dbReference type="GO" id="GO:0015031">
    <property type="term" value="P:protein transport"/>
    <property type="evidence" value="ECO:0007669"/>
    <property type="project" value="UniProtKB-KW"/>
</dbReference>
<reference evidence="7" key="2">
    <citation type="submission" date="2018-10" db="UniProtKB">
        <authorList>
            <consortium name="EnsemblPlants"/>
        </authorList>
    </citation>
    <scope>IDENTIFICATION</scope>
</reference>
<dbReference type="InterPro" id="IPR046364">
    <property type="entry name" value="Exo70_C"/>
</dbReference>
<keyword evidence="3" id="KW-0653">Protein transport</keyword>
<evidence type="ECO:0000256" key="1">
    <source>
        <dbReference type="ARBA" id="ARBA00006756"/>
    </source>
</evidence>
<evidence type="ECO:0000259" key="6">
    <source>
        <dbReference type="Pfam" id="PF03081"/>
    </source>
</evidence>
<comment type="function">
    <text evidence="3">Component of the exocyst complex.</text>
</comment>
<dbReference type="Gramene" id="TraesJAG2B03G00830590.1">
    <property type="protein sequence ID" value="TraesJAG2B03G00830590.1"/>
    <property type="gene ID" value="TraesJAG2B03G00830590"/>
</dbReference>
<organism evidence="7">
    <name type="scientific">Triticum aestivum</name>
    <name type="common">Wheat</name>
    <dbReference type="NCBI Taxonomy" id="4565"/>
    <lineage>
        <taxon>Eukaryota</taxon>
        <taxon>Viridiplantae</taxon>
        <taxon>Streptophyta</taxon>
        <taxon>Embryophyta</taxon>
        <taxon>Tracheophyta</taxon>
        <taxon>Spermatophyta</taxon>
        <taxon>Magnoliopsida</taxon>
        <taxon>Liliopsida</taxon>
        <taxon>Poales</taxon>
        <taxon>Poaceae</taxon>
        <taxon>BOP clade</taxon>
        <taxon>Pooideae</taxon>
        <taxon>Triticodae</taxon>
        <taxon>Triticeae</taxon>
        <taxon>Triticinae</taxon>
        <taxon>Triticum</taxon>
    </lineage>
</organism>
<dbReference type="Gramene" id="TraesROB_scaffold_059835_01G000100.1">
    <property type="protein sequence ID" value="TraesROB_scaffold_059835_01G000100.1"/>
    <property type="gene ID" value="TraesROB_scaffold_059835_01G000100"/>
</dbReference>
<dbReference type="Gene3D" id="1.20.1280.170">
    <property type="entry name" value="Exocyst complex component Exo70"/>
    <property type="match status" value="1"/>
</dbReference>
<feature type="region of interest" description="Disordered" evidence="4">
    <location>
        <begin position="108"/>
        <end position="137"/>
    </location>
</feature>
<dbReference type="SMR" id="A0A3B6C075"/>
<keyword evidence="5" id="KW-1133">Transmembrane helix</keyword>
<dbReference type="Gramene" id="TraesCS2B02G043000.1">
    <property type="protein sequence ID" value="TraesCS2B02G043000.1"/>
    <property type="gene ID" value="TraesCS2B02G043000"/>
</dbReference>
<dbReference type="Pfam" id="PF03081">
    <property type="entry name" value="Exo70_C"/>
    <property type="match status" value="1"/>
</dbReference>
<keyword evidence="8" id="KW-1185">Reference proteome</keyword>
<reference evidence="7" key="1">
    <citation type="submission" date="2018-08" db="EMBL/GenBank/DDBJ databases">
        <authorList>
            <person name="Rossello M."/>
        </authorList>
    </citation>
    <scope>NUCLEOTIDE SEQUENCE [LARGE SCALE GENOMIC DNA]</scope>
    <source>
        <strain evidence="7">cv. Chinese Spring</strain>
    </source>
</reference>
<keyword evidence="3" id="KW-0268">Exocytosis</keyword>
<dbReference type="PANTHER" id="PTHR12542:SF160">
    <property type="entry name" value="EXOCYST SUBUNIT EXO70 FAMILY PROTEIN"/>
    <property type="match status" value="1"/>
</dbReference>
<dbReference type="GeneID" id="123040072"/>
<feature type="domain" description="Exocyst complex subunit Exo70 C-terminal" evidence="6">
    <location>
        <begin position="207"/>
        <end position="490"/>
    </location>
</feature>
<proteinExistence type="inferred from homology"/>
<evidence type="ECO:0000313" key="7">
    <source>
        <dbReference type="EnsemblPlants" id="TraesCS2B02G043000.1"/>
    </source>
</evidence>
<dbReference type="Gramene" id="TraesCS2B03G0088300.1">
    <property type="protein sequence ID" value="TraesCS2B03G0088300.1.CDS"/>
    <property type="gene ID" value="TraesCS2B03G0088300"/>
</dbReference>
<evidence type="ECO:0000256" key="2">
    <source>
        <dbReference type="ARBA" id="ARBA00022448"/>
    </source>
</evidence>
<protein>
    <recommendedName>
        <fullName evidence="3">Exocyst subunit Exo70 family protein</fullName>
    </recommendedName>
</protein>
<dbReference type="GO" id="GO:0005546">
    <property type="term" value="F:phosphatidylinositol-4,5-bisphosphate binding"/>
    <property type="evidence" value="ECO:0007669"/>
    <property type="project" value="InterPro"/>
</dbReference>
<evidence type="ECO:0000256" key="5">
    <source>
        <dbReference type="SAM" id="Phobius"/>
    </source>
</evidence>
<dbReference type="Gramene" id="TraesLAC2B03G00827780.1">
    <property type="protein sequence ID" value="TraesLAC2B03G00827780.1"/>
    <property type="gene ID" value="TraesLAC2B03G00827780"/>
</dbReference>
<dbReference type="STRING" id="4565.A0A3B6C075"/>
<evidence type="ECO:0000256" key="3">
    <source>
        <dbReference type="RuleBase" id="RU365026"/>
    </source>
</evidence>